<organism evidence="1 2">
    <name type="scientific">Ixodes persulcatus</name>
    <name type="common">Taiga tick</name>
    <dbReference type="NCBI Taxonomy" id="34615"/>
    <lineage>
        <taxon>Eukaryota</taxon>
        <taxon>Metazoa</taxon>
        <taxon>Ecdysozoa</taxon>
        <taxon>Arthropoda</taxon>
        <taxon>Chelicerata</taxon>
        <taxon>Arachnida</taxon>
        <taxon>Acari</taxon>
        <taxon>Parasitiformes</taxon>
        <taxon>Ixodida</taxon>
        <taxon>Ixodoidea</taxon>
        <taxon>Ixodidae</taxon>
        <taxon>Ixodinae</taxon>
        <taxon>Ixodes</taxon>
    </lineage>
</organism>
<gene>
    <name evidence="1" type="ORF">HPB47_006969</name>
</gene>
<dbReference type="EMBL" id="JABSTQ010011018">
    <property type="protein sequence ID" value="KAG0415859.1"/>
    <property type="molecule type" value="Genomic_DNA"/>
</dbReference>
<reference evidence="1 2" key="1">
    <citation type="journal article" date="2020" name="Cell">
        <title>Large-Scale Comparative Analyses of Tick Genomes Elucidate Their Genetic Diversity and Vector Capacities.</title>
        <authorList>
            <consortium name="Tick Genome and Microbiome Consortium (TIGMIC)"/>
            <person name="Jia N."/>
            <person name="Wang J."/>
            <person name="Shi W."/>
            <person name="Du L."/>
            <person name="Sun Y."/>
            <person name="Zhan W."/>
            <person name="Jiang J.F."/>
            <person name="Wang Q."/>
            <person name="Zhang B."/>
            <person name="Ji P."/>
            <person name="Bell-Sakyi L."/>
            <person name="Cui X.M."/>
            <person name="Yuan T.T."/>
            <person name="Jiang B.G."/>
            <person name="Yang W.F."/>
            <person name="Lam T.T."/>
            <person name="Chang Q.C."/>
            <person name="Ding S.J."/>
            <person name="Wang X.J."/>
            <person name="Zhu J.G."/>
            <person name="Ruan X.D."/>
            <person name="Zhao L."/>
            <person name="Wei J.T."/>
            <person name="Ye R.Z."/>
            <person name="Que T.C."/>
            <person name="Du C.H."/>
            <person name="Zhou Y.H."/>
            <person name="Cheng J.X."/>
            <person name="Dai P.F."/>
            <person name="Guo W.B."/>
            <person name="Han X.H."/>
            <person name="Huang E.J."/>
            <person name="Li L.F."/>
            <person name="Wei W."/>
            <person name="Gao Y.C."/>
            <person name="Liu J.Z."/>
            <person name="Shao H.Z."/>
            <person name="Wang X."/>
            <person name="Wang C.C."/>
            <person name="Yang T.C."/>
            <person name="Huo Q.B."/>
            <person name="Li W."/>
            <person name="Chen H.Y."/>
            <person name="Chen S.E."/>
            <person name="Zhou L.G."/>
            <person name="Ni X.B."/>
            <person name="Tian J.H."/>
            <person name="Sheng Y."/>
            <person name="Liu T."/>
            <person name="Pan Y.S."/>
            <person name="Xia L.Y."/>
            <person name="Li J."/>
            <person name="Zhao F."/>
            <person name="Cao W.C."/>
        </authorList>
    </citation>
    <scope>NUCLEOTIDE SEQUENCE [LARGE SCALE GENOMIC DNA]</scope>
    <source>
        <strain evidence="1">Iper-2018</strain>
    </source>
</reference>
<name>A0AC60P8X9_IXOPE</name>
<evidence type="ECO:0000313" key="2">
    <source>
        <dbReference type="Proteomes" id="UP000805193"/>
    </source>
</evidence>
<keyword evidence="2" id="KW-1185">Reference proteome</keyword>
<accession>A0AC60P8X9</accession>
<sequence length="404" mass="45403">MFLDTVDGNSGKRGLSDDYGGGTEVDGVWNKYQLELVSAAVGRQLIIAGDGTADSPGDSPKYGTYTMLDVKEKVLHVETVQSNETGGSYHMELEGLRRSLDIFEAHSLAVAVLVMNRHPQPSAWLEREHPDICHLFDCWHVAKGSSAEDQDLILPKWCSLVAHVANVHTHLDPRSASTELNKKWLLESSPTHVKLKENVLSKHLLRDIPSLSPSAQTIATESYHRALLHFAPKLVHFGFRSVTAKCLERNRDGHRTLIVNTTSQVMAVGLRDETTLCHQDATETDHPRLFMIRPLRAGGPRFYFQKATMDPKEVDLFLYTNSELVYVEQHLARELTSVYHHFQRQLCDVNHRLLTHLTTLAMVALEEFAWTYTQQPGVTAVLRGEVVCMVQCAPVSVTYRTTNK</sequence>
<comment type="caution">
    <text evidence="1">The sequence shown here is derived from an EMBL/GenBank/DDBJ whole genome shotgun (WGS) entry which is preliminary data.</text>
</comment>
<proteinExistence type="predicted"/>
<protein>
    <submittedName>
        <fullName evidence="1">Uncharacterized protein</fullName>
    </submittedName>
</protein>
<evidence type="ECO:0000313" key="1">
    <source>
        <dbReference type="EMBL" id="KAG0415859.1"/>
    </source>
</evidence>
<dbReference type="Proteomes" id="UP000805193">
    <property type="component" value="Unassembled WGS sequence"/>
</dbReference>